<dbReference type="Pfam" id="PF14534">
    <property type="entry name" value="DUF4440"/>
    <property type="match status" value="1"/>
</dbReference>
<evidence type="ECO:0000259" key="1">
    <source>
        <dbReference type="Pfam" id="PF14534"/>
    </source>
</evidence>
<proteinExistence type="predicted"/>
<keyword evidence="3" id="KW-1185">Reference proteome</keyword>
<dbReference type="InterPro" id="IPR032710">
    <property type="entry name" value="NTF2-like_dom_sf"/>
</dbReference>
<reference evidence="2 3" key="2">
    <citation type="submission" date="2018-11" db="EMBL/GenBank/DDBJ databases">
        <authorList>
            <consortium name="Pathogen Informatics"/>
        </authorList>
    </citation>
    <scope>NUCLEOTIDE SEQUENCE [LARGE SCALE GENOMIC DNA]</scope>
</reference>
<dbReference type="WBParaSite" id="TCNE_0001653401-mRNA-1">
    <property type="protein sequence ID" value="TCNE_0001653401-mRNA-1"/>
    <property type="gene ID" value="TCNE_0001653401"/>
</dbReference>
<evidence type="ECO:0000313" key="2">
    <source>
        <dbReference type="EMBL" id="VDM47852.1"/>
    </source>
</evidence>
<dbReference type="Proteomes" id="UP000050794">
    <property type="component" value="Unassembled WGS sequence"/>
</dbReference>
<name>A0A183V713_TOXCA</name>
<organism evidence="3 4">
    <name type="scientific">Toxocara canis</name>
    <name type="common">Canine roundworm</name>
    <dbReference type="NCBI Taxonomy" id="6265"/>
    <lineage>
        <taxon>Eukaryota</taxon>
        <taxon>Metazoa</taxon>
        <taxon>Ecdysozoa</taxon>
        <taxon>Nematoda</taxon>
        <taxon>Chromadorea</taxon>
        <taxon>Rhabditida</taxon>
        <taxon>Spirurina</taxon>
        <taxon>Ascaridomorpha</taxon>
        <taxon>Ascaridoidea</taxon>
        <taxon>Toxocaridae</taxon>
        <taxon>Toxocara</taxon>
    </lineage>
</organism>
<dbReference type="Gene3D" id="3.10.450.50">
    <property type="match status" value="1"/>
</dbReference>
<protein>
    <submittedName>
        <fullName evidence="4">DUF4440 domain-containing protein</fullName>
    </submittedName>
</protein>
<gene>
    <name evidence="2" type="ORF">TCNE_LOCUS16531</name>
</gene>
<reference evidence="4" key="1">
    <citation type="submission" date="2016-06" db="UniProtKB">
        <authorList>
            <consortium name="WormBaseParasite"/>
        </authorList>
    </citation>
    <scope>IDENTIFICATION</scope>
</reference>
<feature type="domain" description="DUF4440" evidence="1">
    <location>
        <begin position="26"/>
        <end position="111"/>
    </location>
</feature>
<dbReference type="SUPFAM" id="SSF54427">
    <property type="entry name" value="NTF2-like"/>
    <property type="match status" value="1"/>
</dbReference>
<dbReference type="AlphaFoldDB" id="A0A183V713"/>
<dbReference type="EMBL" id="UYWY01023679">
    <property type="protein sequence ID" value="VDM47852.1"/>
    <property type="molecule type" value="Genomic_DNA"/>
</dbReference>
<sequence>MSVAEFQKLHAHLAELRKAGKDEEGLKYCTEGCYFMTPFREPYGVKEAIEVMKDPKLQEISKAEETITVDEVDVCGDYAGDRGRFVVKTKDGDKKGSYLIIWKKDGSSWKMASCCFNFRMQL</sequence>
<evidence type="ECO:0000313" key="3">
    <source>
        <dbReference type="Proteomes" id="UP000050794"/>
    </source>
</evidence>
<accession>A0A183V713</accession>
<evidence type="ECO:0000313" key="4">
    <source>
        <dbReference type="WBParaSite" id="TCNE_0001653401-mRNA-1"/>
    </source>
</evidence>
<dbReference type="InterPro" id="IPR027843">
    <property type="entry name" value="DUF4440"/>
</dbReference>